<dbReference type="GO" id="GO:0003677">
    <property type="term" value="F:DNA binding"/>
    <property type="evidence" value="ECO:0007669"/>
    <property type="project" value="UniProtKB-KW"/>
</dbReference>
<name>A0A1H4J2S2_9BACT</name>
<dbReference type="Gene3D" id="1.10.443.10">
    <property type="entry name" value="Intergrase catalytic core"/>
    <property type="match status" value="1"/>
</dbReference>
<feature type="domain" description="Tyr recombinase" evidence="4">
    <location>
        <begin position="175"/>
        <end position="343"/>
    </location>
</feature>
<dbReference type="Gene3D" id="1.10.150.130">
    <property type="match status" value="1"/>
</dbReference>
<dbReference type="PANTHER" id="PTHR30349:SF41">
    <property type="entry name" value="INTEGRASE_RECOMBINASE PROTEIN MJ0367-RELATED"/>
    <property type="match status" value="1"/>
</dbReference>
<dbReference type="PANTHER" id="PTHR30349">
    <property type="entry name" value="PHAGE INTEGRASE-RELATED"/>
    <property type="match status" value="1"/>
</dbReference>
<dbReference type="InterPro" id="IPR010998">
    <property type="entry name" value="Integrase_recombinase_N"/>
</dbReference>
<dbReference type="RefSeq" id="WP_074652028.1">
    <property type="nucleotide sequence ID" value="NZ_FNSD01000001.1"/>
</dbReference>
<organism evidence="5 6">
    <name type="scientific">Terriglobus roseus</name>
    <dbReference type="NCBI Taxonomy" id="392734"/>
    <lineage>
        <taxon>Bacteria</taxon>
        <taxon>Pseudomonadati</taxon>
        <taxon>Acidobacteriota</taxon>
        <taxon>Terriglobia</taxon>
        <taxon>Terriglobales</taxon>
        <taxon>Acidobacteriaceae</taxon>
        <taxon>Terriglobus</taxon>
    </lineage>
</organism>
<dbReference type="SUPFAM" id="SSF56349">
    <property type="entry name" value="DNA breaking-rejoining enzymes"/>
    <property type="match status" value="1"/>
</dbReference>
<reference evidence="5 6" key="1">
    <citation type="submission" date="2016-10" db="EMBL/GenBank/DDBJ databases">
        <authorList>
            <person name="de Groot N.N."/>
        </authorList>
    </citation>
    <scope>NUCLEOTIDE SEQUENCE [LARGE SCALE GENOMIC DNA]</scope>
    <source>
        <strain evidence="5 6">AB35.6</strain>
    </source>
</reference>
<dbReference type="InterPro" id="IPR011010">
    <property type="entry name" value="DNA_brk_join_enz"/>
</dbReference>
<dbReference type="GO" id="GO:0015074">
    <property type="term" value="P:DNA integration"/>
    <property type="evidence" value="ECO:0007669"/>
    <property type="project" value="InterPro"/>
</dbReference>
<evidence type="ECO:0000313" key="6">
    <source>
        <dbReference type="Proteomes" id="UP000182409"/>
    </source>
</evidence>
<evidence type="ECO:0000256" key="3">
    <source>
        <dbReference type="ARBA" id="ARBA00023172"/>
    </source>
</evidence>
<keyword evidence="2" id="KW-0238">DNA-binding</keyword>
<evidence type="ECO:0000313" key="5">
    <source>
        <dbReference type="EMBL" id="SEB40355.1"/>
    </source>
</evidence>
<dbReference type="GO" id="GO:0006310">
    <property type="term" value="P:DNA recombination"/>
    <property type="evidence" value="ECO:0007669"/>
    <property type="project" value="UniProtKB-KW"/>
</dbReference>
<dbReference type="CDD" id="cd00796">
    <property type="entry name" value="INT_Rci_Hp1_C"/>
    <property type="match status" value="1"/>
</dbReference>
<accession>A0A1H4J2S2</accession>
<evidence type="ECO:0000256" key="1">
    <source>
        <dbReference type="ARBA" id="ARBA00008857"/>
    </source>
</evidence>
<protein>
    <submittedName>
        <fullName evidence="5">Site-specific recombinase XerD</fullName>
    </submittedName>
</protein>
<dbReference type="Pfam" id="PF00589">
    <property type="entry name" value="Phage_integrase"/>
    <property type="match status" value="1"/>
</dbReference>
<dbReference type="PROSITE" id="PS51898">
    <property type="entry name" value="TYR_RECOMBINASE"/>
    <property type="match status" value="1"/>
</dbReference>
<gene>
    <name evidence="5" type="ORF">SAMN05443244_0303</name>
</gene>
<evidence type="ECO:0000259" key="4">
    <source>
        <dbReference type="PROSITE" id="PS51898"/>
    </source>
</evidence>
<comment type="similarity">
    <text evidence="1">Belongs to the 'phage' integrase family.</text>
</comment>
<dbReference type="InterPro" id="IPR002104">
    <property type="entry name" value="Integrase_catalytic"/>
</dbReference>
<proteinExistence type="inferred from homology"/>
<dbReference type="InterPro" id="IPR050090">
    <property type="entry name" value="Tyrosine_recombinase_XerCD"/>
</dbReference>
<dbReference type="Proteomes" id="UP000182409">
    <property type="component" value="Unassembled WGS sequence"/>
</dbReference>
<evidence type="ECO:0000256" key="2">
    <source>
        <dbReference type="ARBA" id="ARBA00023125"/>
    </source>
</evidence>
<dbReference type="EMBL" id="FNSD01000001">
    <property type="protein sequence ID" value="SEB40355.1"/>
    <property type="molecule type" value="Genomic_DNA"/>
</dbReference>
<dbReference type="AlphaFoldDB" id="A0A1H4J2S2"/>
<sequence>MGRKASAALKVRGVFQRKEDPGVWWIRYHAHGQMKRERVGLSKQEAIDKYRQRKTEIKAGKQLPRNLKDAKITFQTLIDDVLVYSERHHKDTRNVTSRCAIIGKEFGTWAVEDIRSKHIESWLHERRTPTGAKPSGATFNIYRSLFSLIFRQAIRDGKATENPAKGIRKKPLRNTREKQLSPDEFTRIKEIVQRRWPDRWHEFVISLGTGMRLSEQYNLTWRSVDFTRGVVDLRNTKNGEPREIPMGPEVEAAFTAMKGLCFDTGPDGRVFISLRPGKWFKEALKDANIEDYVWHSNRHTFCSRLAKNNAHMKTIQKLAGHKTITMSARYIKTDDETLRNAVTGLF</sequence>
<dbReference type="InterPro" id="IPR013762">
    <property type="entry name" value="Integrase-like_cat_sf"/>
</dbReference>
<keyword evidence="3" id="KW-0233">DNA recombination</keyword>